<feature type="compositionally biased region" description="Basic residues" evidence="7">
    <location>
        <begin position="1"/>
        <end position="44"/>
    </location>
</feature>
<evidence type="ECO:0000256" key="4">
    <source>
        <dbReference type="ARBA" id="ARBA00071664"/>
    </source>
</evidence>
<dbReference type="PRINTS" id="PR00064">
    <property type="entry name" value="RIBOSOMALL35"/>
</dbReference>
<dbReference type="GO" id="GO:0003735">
    <property type="term" value="F:structural constituent of ribosome"/>
    <property type="evidence" value="ECO:0007669"/>
    <property type="project" value="InterPro"/>
</dbReference>
<dbReference type="HAMAP" id="MF_00514">
    <property type="entry name" value="Ribosomal_bL35"/>
    <property type="match status" value="1"/>
</dbReference>
<dbReference type="NCBIfam" id="TIGR00001">
    <property type="entry name" value="rpmI_bact"/>
    <property type="match status" value="1"/>
</dbReference>
<dbReference type="FunFam" id="4.10.410.60:FF:000001">
    <property type="entry name" value="50S ribosomal protein L35"/>
    <property type="match status" value="1"/>
</dbReference>
<dbReference type="PANTHER" id="PTHR33343">
    <property type="entry name" value="54S RIBOSOMAL PROTEIN BL35M"/>
    <property type="match status" value="1"/>
</dbReference>
<dbReference type="PROSITE" id="PS00936">
    <property type="entry name" value="RIBOSOMAL_L35"/>
    <property type="match status" value="1"/>
</dbReference>
<dbReference type="AlphaFoldDB" id="A0A6N9TRT6"/>
<dbReference type="Gene3D" id="4.10.410.60">
    <property type="match status" value="1"/>
</dbReference>
<evidence type="ECO:0000256" key="3">
    <source>
        <dbReference type="ARBA" id="ARBA00023274"/>
    </source>
</evidence>
<evidence type="ECO:0000256" key="1">
    <source>
        <dbReference type="ARBA" id="ARBA00006598"/>
    </source>
</evidence>
<organism evidence="8 9">
    <name type="scientific">Dissulfurirhabdus thermomarina</name>
    <dbReference type="NCBI Taxonomy" id="1765737"/>
    <lineage>
        <taxon>Bacteria</taxon>
        <taxon>Deltaproteobacteria</taxon>
        <taxon>Dissulfurirhabdaceae</taxon>
        <taxon>Dissulfurirhabdus</taxon>
    </lineage>
</organism>
<dbReference type="RefSeq" id="WP_163297420.1">
    <property type="nucleotide sequence ID" value="NZ_JAAGRR010000001.1"/>
</dbReference>
<gene>
    <name evidence="5 8" type="primary">rpmI</name>
    <name evidence="8" type="ORF">G3N55_00275</name>
</gene>
<dbReference type="InterPro" id="IPR037229">
    <property type="entry name" value="Ribosomal_bL35_sf"/>
</dbReference>
<evidence type="ECO:0000256" key="5">
    <source>
        <dbReference type="HAMAP-Rule" id="MF_00514"/>
    </source>
</evidence>
<name>A0A6N9TRT6_DISTH</name>
<comment type="caution">
    <text evidence="8">The sequence shown here is derived from an EMBL/GenBank/DDBJ whole genome shotgun (WGS) entry which is preliminary data.</text>
</comment>
<sequence length="65" mass="7730">MPKIKTKRAAAKRFHKTGSGKYAHFKSGKSHLLTHKSRKRKRRLRQDQLVDETRVRSVQRMVPYL</sequence>
<evidence type="ECO:0000256" key="2">
    <source>
        <dbReference type="ARBA" id="ARBA00022980"/>
    </source>
</evidence>
<dbReference type="InterPro" id="IPR021137">
    <property type="entry name" value="Ribosomal_bL35-like"/>
</dbReference>
<feature type="region of interest" description="Disordered" evidence="7">
    <location>
        <begin position="1"/>
        <end position="48"/>
    </location>
</feature>
<dbReference type="PANTHER" id="PTHR33343:SF1">
    <property type="entry name" value="LARGE RIBOSOMAL SUBUNIT PROTEIN BL35M"/>
    <property type="match status" value="1"/>
</dbReference>
<dbReference type="Pfam" id="PF01632">
    <property type="entry name" value="Ribosomal_L35p"/>
    <property type="match status" value="1"/>
</dbReference>
<proteinExistence type="inferred from homology"/>
<keyword evidence="2 5" id="KW-0689">Ribosomal protein</keyword>
<dbReference type="SUPFAM" id="SSF143034">
    <property type="entry name" value="L35p-like"/>
    <property type="match status" value="1"/>
</dbReference>
<comment type="similarity">
    <text evidence="1 5 6">Belongs to the bacterial ribosomal protein bL35 family.</text>
</comment>
<protein>
    <recommendedName>
        <fullName evidence="4 5">Large ribosomal subunit protein bL35</fullName>
    </recommendedName>
</protein>
<evidence type="ECO:0000313" key="8">
    <source>
        <dbReference type="EMBL" id="NDY41286.1"/>
    </source>
</evidence>
<evidence type="ECO:0000256" key="6">
    <source>
        <dbReference type="RuleBase" id="RU000568"/>
    </source>
</evidence>
<evidence type="ECO:0000256" key="7">
    <source>
        <dbReference type="SAM" id="MobiDB-lite"/>
    </source>
</evidence>
<accession>A0A6N9TRT6</accession>
<dbReference type="InterPro" id="IPR001706">
    <property type="entry name" value="Ribosomal_bL35"/>
</dbReference>
<keyword evidence="3 5" id="KW-0687">Ribonucleoprotein</keyword>
<reference evidence="8 9" key="1">
    <citation type="submission" date="2020-02" db="EMBL/GenBank/DDBJ databases">
        <title>Comparative genomics of sulfur disproportionating microorganisms.</title>
        <authorList>
            <person name="Ward L.M."/>
            <person name="Bertran E."/>
            <person name="Johnston D.T."/>
        </authorList>
    </citation>
    <scope>NUCLEOTIDE SEQUENCE [LARGE SCALE GENOMIC DNA]</scope>
    <source>
        <strain evidence="8 9">DSM 100025</strain>
    </source>
</reference>
<dbReference type="GO" id="GO:0015934">
    <property type="term" value="C:large ribosomal subunit"/>
    <property type="evidence" value="ECO:0007669"/>
    <property type="project" value="TreeGrafter"/>
</dbReference>
<dbReference type="Proteomes" id="UP000469346">
    <property type="component" value="Unassembled WGS sequence"/>
</dbReference>
<keyword evidence="9" id="KW-1185">Reference proteome</keyword>
<evidence type="ECO:0000313" key="9">
    <source>
        <dbReference type="Proteomes" id="UP000469346"/>
    </source>
</evidence>
<dbReference type="InterPro" id="IPR018265">
    <property type="entry name" value="Ribosomal_bL35_CS"/>
</dbReference>
<dbReference type="GO" id="GO:0006412">
    <property type="term" value="P:translation"/>
    <property type="evidence" value="ECO:0007669"/>
    <property type="project" value="UniProtKB-UniRule"/>
</dbReference>
<dbReference type="EMBL" id="JAAGRR010000001">
    <property type="protein sequence ID" value="NDY41286.1"/>
    <property type="molecule type" value="Genomic_DNA"/>
</dbReference>